<gene>
    <name evidence="1" type="ORF">A4X13_0g8847</name>
</gene>
<keyword evidence="2" id="KW-1185">Reference proteome</keyword>
<accession>A0A177SZ51</accession>
<organism evidence="1 2">
    <name type="scientific">Tilletia indica</name>
    <dbReference type="NCBI Taxonomy" id="43049"/>
    <lineage>
        <taxon>Eukaryota</taxon>
        <taxon>Fungi</taxon>
        <taxon>Dikarya</taxon>
        <taxon>Basidiomycota</taxon>
        <taxon>Ustilaginomycotina</taxon>
        <taxon>Exobasidiomycetes</taxon>
        <taxon>Tilletiales</taxon>
        <taxon>Tilletiaceae</taxon>
        <taxon>Tilletia</taxon>
    </lineage>
</organism>
<proteinExistence type="predicted"/>
<evidence type="ECO:0000313" key="2">
    <source>
        <dbReference type="Proteomes" id="UP000077521"/>
    </source>
</evidence>
<protein>
    <submittedName>
        <fullName evidence="1">Uncharacterized protein</fullName>
    </submittedName>
</protein>
<evidence type="ECO:0000313" key="1">
    <source>
        <dbReference type="EMBL" id="KAE8237278.1"/>
    </source>
</evidence>
<dbReference type="InterPro" id="IPR027417">
    <property type="entry name" value="P-loop_NTPase"/>
</dbReference>
<reference evidence="1" key="2">
    <citation type="journal article" date="2019" name="IMA Fungus">
        <title>Genome sequencing and comparison of five Tilletia species to identify candidate genes for the detection of regulated species infecting wheat.</title>
        <authorList>
            <person name="Nguyen H.D.T."/>
            <person name="Sultana T."/>
            <person name="Kesanakurti P."/>
            <person name="Hambleton S."/>
        </authorList>
    </citation>
    <scope>NUCLEOTIDE SEQUENCE</scope>
    <source>
        <strain evidence="1">DAOMC 236416</strain>
    </source>
</reference>
<dbReference type="PANTHER" id="PTHR10492">
    <property type="match status" value="1"/>
</dbReference>
<dbReference type="AlphaFoldDB" id="A0A177SZ51"/>
<reference evidence="1" key="1">
    <citation type="submission" date="2016-04" db="EMBL/GenBank/DDBJ databases">
        <authorList>
            <person name="Nguyen H.D."/>
            <person name="Samba Siva P."/>
            <person name="Cullis J."/>
            <person name="Levesque C.A."/>
            <person name="Hambleton S."/>
        </authorList>
    </citation>
    <scope>NUCLEOTIDE SEQUENCE</scope>
    <source>
        <strain evidence="1">DAOMC 236416</strain>
    </source>
</reference>
<comment type="caution">
    <text evidence="1">The sequence shown here is derived from an EMBL/GenBank/DDBJ whole genome shotgun (WGS) entry which is preliminary data.</text>
</comment>
<sequence>MAAPYSGKVDSASKLPLRTPGSPGVRPRITGTLRESRSGAYSVLILIGGLIVVAVGDPRQTAPVTKENTQQSSLESSFLSSPLFPQFIITELEAAQRQAGDAQLSAWVDLIGDDYHQHPIDMSLYFAQATSLQDAMSFLFPPNVLSDPRRVVNRCFLTPLNVNVDEFNDMVSEHLPGVEHVKYSYDSLKDVERTDANAADIDAALATLSHLTHPGIPDHELRLKVGQICSILRNIND</sequence>
<dbReference type="EMBL" id="LWDF02001851">
    <property type="protein sequence ID" value="KAE8237278.1"/>
    <property type="molecule type" value="Genomic_DNA"/>
</dbReference>
<dbReference type="PANTHER" id="PTHR10492:SF57">
    <property type="entry name" value="ATP-DEPENDENT DNA HELICASE"/>
    <property type="match status" value="1"/>
</dbReference>
<dbReference type="SUPFAM" id="SSF52540">
    <property type="entry name" value="P-loop containing nucleoside triphosphate hydrolases"/>
    <property type="match status" value="1"/>
</dbReference>
<name>A0A177SZ51_9BASI</name>
<dbReference type="Proteomes" id="UP000077521">
    <property type="component" value="Unassembled WGS sequence"/>
</dbReference>